<proteinExistence type="predicted"/>
<feature type="non-terminal residue" evidence="1">
    <location>
        <position position="88"/>
    </location>
</feature>
<protein>
    <submittedName>
        <fullName evidence="1">Uncharacterized protein</fullName>
    </submittedName>
</protein>
<dbReference type="Proteomes" id="UP001497382">
    <property type="component" value="Unassembled WGS sequence"/>
</dbReference>
<reference evidence="1 2" key="1">
    <citation type="submission" date="2024-04" db="EMBL/GenBank/DDBJ databases">
        <authorList>
            <person name="Rising A."/>
            <person name="Reimegard J."/>
            <person name="Sonavane S."/>
            <person name="Akerstrom W."/>
            <person name="Nylinder S."/>
            <person name="Hedman E."/>
            <person name="Kallberg Y."/>
        </authorList>
    </citation>
    <scope>NUCLEOTIDE SEQUENCE [LARGE SCALE GENOMIC DNA]</scope>
</reference>
<organism evidence="1 2">
    <name type="scientific">Larinioides sclopetarius</name>
    <dbReference type="NCBI Taxonomy" id="280406"/>
    <lineage>
        <taxon>Eukaryota</taxon>
        <taxon>Metazoa</taxon>
        <taxon>Ecdysozoa</taxon>
        <taxon>Arthropoda</taxon>
        <taxon>Chelicerata</taxon>
        <taxon>Arachnida</taxon>
        <taxon>Araneae</taxon>
        <taxon>Araneomorphae</taxon>
        <taxon>Entelegynae</taxon>
        <taxon>Araneoidea</taxon>
        <taxon>Araneidae</taxon>
        <taxon>Larinioides</taxon>
    </lineage>
</organism>
<name>A0AAV1ZCV3_9ARAC</name>
<accession>A0AAV1ZCV3</accession>
<keyword evidence="2" id="KW-1185">Reference proteome</keyword>
<sequence>MLLKIPTKHLWTTDNLKKEYNLYVECELNQLRGKPSVTFHSLPQKPRTTITINLGSPFPMVFPFRMLIRVSERNESCLPSLFFSHGNG</sequence>
<evidence type="ECO:0000313" key="1">
    <source>
        <dbReference type="EMBL" id="CAL1268196.1"/>
    </source>
</evidence>
<comment type="caution">
    <text evidence="1">The sequence shown here is derived from an EMBL/GenBank/DDBJ whole genome shotgun (WGS) entry which is preliminary data.</text>
</comment>
<gene>
    <name evidence="1" type="ORF">LARSCL_LOCUS4043</name>
</gene>
<evidence type="ECO:0000313" key="2">
    <source>
        <dbReference type="Proteomes" id="UP001497382"/>
    </source>
</evidence>
<dbReference type="AlphaFoldDB" id="A0AAV1ZCV3"/>
<dbReference type="EMBL" id="CAXIEN010000032">
    <property type="protein sequence ID" value="CAL1268196.1"/>
    <property type="molecule type" value="Genomic_DNA"/>
</dbReference>